<name>A0ACB9QSM1_9MYRT</name>
<sequence>MPTRKSKESTEKHIVIKTHLQNSMKEAKRSPRVSQTCKGPPPEALVAAAAPVPGRIKGVWGRPRRTGGGGDEEGVGNPSREKFVAGRAVAHAPAIPSRSCLSLVLTVVGS</sequence>
<keyword evidence="2" id="KW-1185">Reference proteome</keyword>
<evidence type="ECO:0000313" key="2">
    <source>
        <dbReference type="Proteomes" id="UP001057402"/>
    </source>
</evidence>
<organism evidence="1 2">
    <name type="scientific">Melastoma candidum</name>
    <dbReference type="NCBI Taxonomy" id="119954"/>
    <lineage>
        <taxon>Eukaryota</taxon>
        <taxon>Viridiplantae</taxon>
        <taxon>Streptophyta</taxon>
        <taxon>Embryophyta</taxon>
        <taxon>Tracheophyta</taxon>
        <taxon>Spermatophyta</taxon>
        <taxon>Magnoliopsida</taxon>
        <taxon>eudicotyledons</taxon>
        <taxon>Gunneridae</taxon>
        <taxon>Pentapetalae</taxon>
        <taxon>rosids</taxon>
        <taxon>malvids</taxon>
        <taxon>Myrtales</taxon>
        <taxon>Melastomataceae</taxon>
        <taxon>Melastomatoideae</taxon>
        <taxon>Melastomateae</taxon>
        <taxon>Melastoma</taxon>
    </lineage>
</organism>
<reference evidence="2" key="1">
    <citation type="journal article" date="2023" name="Front. Plant Sci.">
        <title>Chromosomal-level genome assembly of Melastoma candidum provides insights into trichome evolution.</title>
        <authorList>
            <person name="Zhong Y."/>
            <person name="Wu W."/>
            <person name="Sun C."/>
            <person name="Zou P."/>
            <person name="Liu Y."/>
            <person name="Dai S."/>
            <person name="Zhou R."/>
        </authorList>
    </citation>
    <scope>NUCLEOTIDE SEQUENCE [LARGE SCALE GENOMIC DNA]</scope>
</reference>
<dbReference type="EMBL" id="CM042884">
    <property type="protein sequence ID" value="KAI4369658.1"/>
    <property type="molecule type" value="Genomic_DNA"/>
</dbReference>
<protein>
    <submittedName>
        <fullName evidence="1">Uncharacterized protein</fullName>
    </submittedName>
</protein>
<proteinExistence type="predicted"/>
<dbReference type="Proteomes" id="UP001057402">
    <property type="component" value="Chromosome 5"/>
</dbReference>
<comment type="caution">
    <text evidence="1">The sequence shown here is derived from an EMBL/GenBank/DDBJ whole genome shotgun (WGS) entry which is preliminary data.</text>
</comment>
<evidence type="ECO:0000313" key="1">
    <source>
        <dbReference type="EMBL" id="KAI4369658.1"/>
    </source>
</evidence>
<gene>
    <name evidence="1" type="ORF">MLD38_018079</name>
</gene>
<accession>A0ACB9QSM1</accession>